<organism evidence="2">
    <name type="scientific">viral metagenome</name>
    <dbReference type="NCBI Taxonomy" id="1070528"/>
    <lineage>
        <taxon>unclassified sequences</taxon>
        <taxon>metagenomes</taxon>
        <taxon>organismal metagenomes</taxon>
    </lineage>
</organism>
<protein>
    <submittedName>
        <fullName evidence="2">Uncharacterized protein</fullName>
    </submittedName>
</protein>
<accession>A0A6M3K836</accession>
<name>A0A6M3K836_9ZZZZ</name>
<dbReference type="EMBL" id="MT142311">
    <property type="protein sequence ID" value="QJA77943.1"/>
    <property type="molecule type" value="Genomic_DNA"/>
</dbReference>
<proteinExistence type="predicted"/>
<dbReference type="EMBL" id="MT141550">
    <property type="protein sequence ID" value="QJA66165.1"/>
    <property type="molecule type" value="Genomic_DNA"/>
</dbReference>
<evidence type="ECO:0000313" key="1">
    <source>
        <dbReference type="EMBL" id="QJA66165.1"/>
    </source>
</evidence>
<evidence type="ECO:0000313" key="2">
    <source>
        <dbReference type="EMBL" id="QJA77943.1"/>
    </source>
</evidence>
<gene>
    <name evidence="2" type="ORF">MM415A01181_0008</name>
    <name evidence="1" type="ORF">MM415B00360_0027</name>
</gene>
<dbReference type="AlphaFoldDB" id="A0A6M3K836"/>
<sequence>MTTKHKQKKSEEKSRKLPPIVVVPDKTYTDDTGNVIPTDVILVSDRYFYEKMQTLLEAWDK</sequence>
<reference evidence="2" key="1">
    <citation type="submission" date="2020-03" db="EMBL/GenBank/DDBJ databases">
        <title>The deep terrestrial virosphere.</title>
        <authorList>
            <person name="Holmfeldt K."/>
            <person name="Nilsson E."/>
            <person name="Simone D."/>
            <person name="Lopez-Fernandez M."/>
            <person name="Wu X."/>
            <person name="de Brujin I."/>
            <person name="Lundin D."/>
            <person name="Andersson A."/>
            <person name="Bertilsson S."/>
            <person name="Dopson M."/>
        </authorList>
    </citation>
    <scope>NUCLEOTIDE SEQUENCE</scope>
    <source>
        <strain evidence="2">MM415A01181</strain>
        <strain evidence="1">MM415B00360</strain>
    </source>
</reference>